<dbReference type="Proteomes" id="UP000230233">
    <property type="component" value="Chromosome X"/>
</dbReference>
<accession>A0A2G5SL93</accession>
<feature type="compositionally biased region" description="Basic and acidic residues" evidence="1">
    <location>
        <begin position="28"/>
        <end position="38"/>
    </location>
</feature>
<protein>
    <submittedName>
        <fullName evidence="2">Uncharacterized protein</fullName>
    </submittedName>
</protein>
<feature type="compositionally biased region" description="Basic and acidic residues" evidence="1">
    <location>
        <begin position="1"/>
        <end position="13"/>
    </location>
</feature>
<keyword evidence="3" id="KW-1185">Reference proteome</keyword>
<comment type="caution">
    <text evidence="2">The sequence shown here is derived from an EMBL/GenBank/DDBJ whole genome shotgun (WGS) entry which is preliminary data.</text>
</comment>
<evidence type="ECO:0000256" key="1">
    <source>
        <dbReference type="SAM" id="MobiDB-lite"/>
    </source>
</evidence>
<evidence type="ECO:0000313" key="3">
    <source>
        <dbReference type="Proteomes" id="UP000230233"/>
    </source>
</evidence>
<evidence type="ECO:0000313" key="2">
    <source>
        <dbReference type="EMBL" id="PIC15830.1"/>
    </source>
</evidence>
<proteinExistence type="predicted"/>
<name>A0A2G5SL93_9PELO</name>
<feature type="region of interest" description="Disordered" evidence="1">
    <location>
        <begin position="1"/>
        <end position="40"/>
    </location>
</feature>
<gene>
    <name evidence="2" type="primary">Cnig_chr_X.g22656</name>
    <name evidence="2" type="ORF">B9Z55_022656</name>
</gene>
<dbReference type="EMBL" id="PDUG01000006">
    <property type="protein sequence ID" value="PIC15830.1"/>
    <property type="molecule type" value="Genomic_DNA"/>
</dbReference>
<reference evidence="3" key="1">
    <citation type="submission" date="2017-10" db="EMBL/GenBank/DDBJ databases">
        <title>Rapid genome shrinkage in a self-fertile nematode reveals novel sperm competition proteins.</title>
        <authorList>
            <person name="Yin D."/>
            <person name="Schwarz E.M."/>
            <person name="Thomas C.G."/>
            <person name="Felde R.L."/>
            <person name="Korf I.F."/>
            <person name="Cutter A.D."/>
            <person name="Schartner C.M."/>
            <person name="Ralston E.J."/>
            <person name="Meyer B.J."/>
            <person name="Haag E.S."/>
        </authorList>
    </citation>
    <scope>NUCLEOTIDE SEQUENCE [LARGE SCALE GENOMIC DNA]</scope>
    <source>
        <strain evidence="3">JU1422</strain>
    </source>
</reference>
<dbReference type="AlphaFoldDB" id="A0A2G5SL93"/>
<sequence>MERMEESAQDHHQATSSSSKSRKRSICKKVEDKSRDNSAETMTVCQLAFSRHIARRTLFICGTTCENDLPELFCQQKLIKEICCPTSSNASKNKNSTRPAWQQS</sequence>
<organism evidence="2 3">
    <name type="scientific">Caenorhabditis nigoni</name>
    <dbReference type="NCBI Taxonomy" id="1611254"/>
    <lineage>
        <taxon>Eukaryota</taxon>
        <taxon>Metazoa</taxon>
        <taxon>Ecdysozoa</taxon>
        <taxon>Nematoda</taxon>
        <taxon>Chromadorea</taxon>
        <taxon>Rhabditida</taxon>
        <taxon>Rhabditina</taxon>
        <taxon>Rhabditomorpha</taxon>
        <taxon>Rhabditoidea</taxon>
        <taxon>Rhabditidae</taxon>
        <taxon>Peloderinae</taxon>
        <taxon>Caenorhabditis</taxon>
    </lineage>
</organism>